<protein>
    <submittedName>
        <fullName evidence="1">Uncharacterized protein</fullName>
    </submittedName>
</protein>
<organism evidence="1">
    <name type="scientific">uncultured Gemmatimonadota bacterium</name>
    <dbReference type="NCBI Taxonomy" id="203437"/>
    <lineage>
        <taxon>Bacteria</taxon>
        <taxon>Pseudomonadati</taxon>
        <taxon>Gemmatimonadota</taxon>
        <taxon>environmental samples</taxon>
    </lineage>
</organism>
<gene>
    <name evidence="1" type="ORF">AVDCRST_MAG89-1641</name>
</gene>
<proteinExistence type="predicted"/>
<sequence>VHAARGRADGKRLADGPWRGALLRAGLAEDAAPHRAHAAAPGRLRN</sequence>
<reference evidence="1" key="1">
    <citation type="submission" date="2020-02" db="EMBL/GenBank/DDBJ databases">
        <authorList>
            <person name="Meier V. D."/>
        </authorList>
    </citation>
    <scope>NUCLEOTIDE SEQUENCE</scope>
    <source>
        <strain evidence="1">AVDCRST_MAG89</strain>
    </source>
</reference>
<dbReference type="AlphaFoldDB" id="A0A6J4L3G0"/>
<feature type="non-terminal residue" evidence="1">
    <location>
        <position position="46"/>
    </location>
</feature>
<accession>A0A6J4L3G0</accession>
<name>A0A6J4L3G0_9BACT</name>
<dbReference type="EMBL" id="CADCTV010000351">
    <property type="protein sequence ID" value="CAA9321184.1"/>
    <property type="molecule type" value="Genomic_DNA"/>
</dbReference>
<feature type="non-terminal residue" evidence="1">
    <location>
        <position position="1"/>
    </location>
</feature>
<evidence type="ECO:0000313" key="1">
    <source>
        <dbReference type="EMBL" id="CAA9321184.1"/>
    </source>
</evidence>